<dbReference type="PANTHER" id="PTHR24349">
    <property type="entry name" value="SERINE/THREONINE-PROTEIN KINASE"/>
    <property type="match status" value="1"/>
</dbReference>
<keyword evidence="10" id="KW-1185">Reference proteome</keyword>
<dbReference type="Gene3D" id="1.10.510.10">
    <property type="entry name" value="Transferase(Phosphotransferase) domain 1"/>
    <property type="match status" value="1"/>
</dbReference>
<evidence type="ECO:0000256" key="1">
    <source>
        <dbReference type="ARBA" id="ARBA00022527"/>
    </source>
</evidence>
<organism evidence="7">
    <name type="scientific">Cladocopium goreaui</name>
    <dbReference type="NCBI Taxonomy" id="2562237"/>
    <lineage>
        <taxon>Eukaryota</taxon>
        <taxon>Sar</taxon>
        <taxon>Alveolata</taxon>
        <taxon>Dinophyceae</taxon>
        <taxon>Suessiales</taxon>
        <taxon>Symbiodiniaceae</taxon>
        <taxon>Cladocopium</taxon>
    </lineage>
</organism>
<evidence type="ECO:0000256" key="2">
    <source>
        <dbReference type="ARBA" id="ARBA00022679"/>
    </source>
</evidence>
<sequence length="257" mass="28062">MSRAMPTETGALPVATGIENESKVFNHLLGSEGSLVVSKVMAQKGHPNLVELLGCFEGSGIEAVSALGLELPQAEEEPVYYFVTELLEGGSLDQLVQRGPVFEETAKRLTRKICDGLLSLHSKGVVHRDLKPGNVLFGSNEQGEAEPKFIDFSHAALAEEDEESLHGELGTRGYVAPEVLAEKPYCSKCDIFSLGCLVHTLLSGKPPRRHMRIGMVQHLPATVSQEARQFLSSLLSMDFRSRPGAAEVLREPWLQEE</sequence>
<accession>A0A9P1GL81</accession>
<name>A0A9P1GL81_9DINO</name>
<evidence type="ECO:0000313" key="10">
    <source>
        <dbReference type="Proteomes" id="UP001152797"/>
    </source>
</evidence>
<protein>
    <submittedName>
        <fullName evidence="9">Calcium/calmodulin-dependent protein kinase type 1</fullName>
    </submittedName>
</protein>
<evidence type="ECO:0000256" key="3">
    <source>
        <dbReference type="ARBA" id="ARBA00022741"/>
    </source>
</evidence>
<comment type="caution">
    <text evidence="7">The sequence shown here is derived from an EMBL/GenBank/DDBJ whole genome shotgun (WGS) entry which is preliminary data.</text>
</comment>
<evidence type="ECO:0000313" key="8">
    <source>
        <dbReference type="EMBL" id="CAL1168494.1"/>
    </source>
</evidence>
<evidence type="ECO:0000256" key="4">
    <source>
        <dbReference type="ARBA" id="ARBA00022777"/>
    </source>
</evidence>
<dbReference type="Pfam" id="PF00069">
    <property type="entry name" value="Pkinase"/>
    <property type="match status" value="1"/>
</dbReference>
<keyword evidence="2" id="KW-0808">Transferase</keyword>
<dbReference type="SUPFAM" id="SSF56112">
    <property type="entry name" value="Protein kinase-like (PK-like)"/>
    <property type="match status" value="1"/>
</dbReference>
<keyword evidence="5" id="KW-0067">ATP-binding</keyword>
<dbReference type="InterPro" id="IPR050205">
    <property type="entry name" value="CDPK_Ser/Thr_kinases"/>
</dbReference>
<dbReference type="EMBL" id="CAMXCT030006514">
    <property type="protein sequence ID" value="CAL4802431.1"/>
    <property type="molecule type" value="Genomic_DNA"/>
</dbReference>
<proteinExistence type="predicted"/>
<dbReference type="InterPro" id="IPR011009">
    <property type="entry name" value="Kinase-like_dom_sf"/>
</dbReference>
<evidence type="ECO:0000313" key="9">
    <source>
        <dbReference type="EMBL" id="CAL4802431.1"/>
    </source>
</evidence>
<dbReference type="PROSITE" id="PS00108">
    <property type="entry name" value="PROTEIN_KINASE_ST"/>
    <property type="match status" value="1"/>
</dbReference>
<reference evidence="7" key="1">
    <citation type="submission" date="2022-10" db="EMBL/GenBank/DDBJ databases">
        <authorList>
            <person name="Chen Y."/>
            <person name="Dougan E. K."/>
            <person name="Chan C."/>
            <person name="Rhodes N."/>
            <person name="Thang M."/>
        </authorList>
    </citation>
    <scope>NUCLEOTIDE SEQUENCE</scope>
</reference>
<keyword evidence="1" id="KW-0723">Serine/threonine-protein kinase</keyword>
<dbReference type="InterPro" id="IPR000719">
    <property type="entry name" value="Prot_kinase_dom"/>
</dbReference>
<evidence type="ECO:0000256" key="5">
    <source>
        <dbReference type="ARBA" id="ARBA00022840"/>
    </source>
</evidence>
<dbReference type="Proteomes" id="UP001152797">
    <property type="component" value="Unassembled WGS sequence"/>
</dbReference>
<dbReference type="PROSITE" id="PS50011">
    <property type="entry name" value="PROTEIN_KINASE_DOM"/>
    <property type="match status" value="1"/>
</dbReference>
<dbReference type="AlphaFoldDB" id="A0A9P1GL81"/>
<dbReference type="EMBL" id="CAMXCT010006514">
    <property type="protein sequence ID" value="CAI4015119.1"/>
    <property type="molecule type" value="Genomic_DNA"/>
</dbReference>
<dbReference type="GO" id="GO:0004674">
    <property type="term" value="F:protein serine/threonine kinase activity"/>
    <property type="evidence" value="ECO:0007669"/>
    <property type="project" value="UniProtKB-KW"/>
</dbReference>
<dbReference type="SMART" id="SM00220">
    <property type="entry name" value="S_TKc"/>
    <property type="match status" value="1"/>
</dbReference>
<keyword evidence="4 9" id="KW-0418">Kinase</keyword>
<evidence type="ECO:0000313" key="7">
    <source>
        <dbReference type="EMBL" id="CAI4015119.1"/>
    </source>
</evidence>
<dbReference type="OrthoDB" id="444298at2759"/>
<feature type="domain" description="Protein kinase" evidence="6">
    <location>
        <begin position="1"/>
        <end position="254"/>
    </location>
</feature>
<dbReference type="GO" id="GO:0005524">
    <property type="term" value="F:ATP binding"/>
    <property type="evidence" value="ECO:0007669"/>
    <property type="project" value="UniProtKB-KW"/>
</dbReference>
<reference evidence="8" key="2">
    <citation type="submission" date="2024-04" db="EMBL/GenBank/DDBJ databases">
        <authorList>
            <person name="Chen Y."/>
            <person name="Shah S."/>
            <person name="Dougan E. K."/>
            <person name="Thang M."/>
            <person name="Chan C."/>
        </authorList>
    </citation>
    <scope>NUCLEOTIDE SEQUENCE [LARGE SCALE GENOMIC DNA]</scope>
</reference>
<keyword evidence="3" id="KW-0547">Nucleotide-binding</keyword>
<dbReference type="EMBL" id="CAMXCT020006514">
    <property type="protein sequence ID" value="CAL1168494.1"/>
    <property type="molecule type" value="Genomic_DNA"/>
</dbReference>
<evidence type="ECO:0000259" key="6">
    <source>
        <dbReference type="PROSITE" id="PS50011"/>
    </source>
</evidence>
<gene>
    <name evidence="7" type="ORF">C1SCF055_LOCUS39968</name>
</gene>
<dbReference type="InterPro" id="IPR008271">
    <property type="entry name" value="Ser/Thr_kinase_AS"/>
</dbReference>